<comment type="caution">
    <text evidence="2">The sequence shown here is derived from an EMBL/GenBank/DDBJ whole genome shotgun (WGS) entry which is preliminary data.</text>
</comment>
<dbReference type="Proteomes" id="UP000325333">
    <property type="component" value="Unassembled WGS sequence"/>
</dbReference>
<feature type="region of interest" description="Disordered" evidence="1">
    <location>
        <begin position="10"/>
        <end position="37"/>
    </location>
</feature>
<name>A0A5B0KRW1_9PROT</name>
<sequence>MLFCRAFVSSGPLTGSDGPSSSAPAPSFPKSCSQGGR</sequence>
<accession>A0A5B0KRW1</accession>
<feature type="compositionally biased region" description="Low complexity" evidence="1">
    <location>
        <begin position="16"/>
        <end position="37"/>
    </location>
</feature>
<reference evidence="2 3" key="1">
    <citation type="submission" date="2019-07" db="EMBL/GenBank/DDBJ databases">
        <title>Genome sequencing of the stress-tolerant strain Azospirillum brasilense Az19.</title>
        <authorList>
            <person name="Maroniche G.A."/>
            <person name="Garcia J.E."/>
            <person name="Pagnussat L."/>
            <person name="Amenta M."/>
            <person name="Creus C.M."/>
        </authorList>
    </citation>
    <scope>NUCLEOTIDE SEQUENCE [LARGE SCALE GENOMIC DNA]</scope>
    <source>
        <strain evidence="2 3">Az19</strain>
    </source>
</reference>
<protein>
    <submittedName>
        <fullName evidence="2">Uncharacterized protein</fullName>
    </submittedName>
</protein>
<evidence type="ECO:0000313" key="3">
    <source>
        <dbReference type="Proteomes" id="UP000325333"/>
    </source>
</evidence>
<dbReference type="EMBL" id="VEWN01000006">
    <property type="protein sequence ID" value="KAA1055392.1"/>
    <property type="molecule type" value="Genomic_DNA"/>
</dbReference>
<organism evidence="2 3">
    <name type="scientific">Azospirillum argentinense</name>
    <dbReference type="NCBI Taxonomy" id="2970906"/>
    <lineage>
        <taxon>Bacteria</taxon>
        <taxon>Pseudomonadati</taxon>
        <taxon>Pseudomonadota</taxon>
        <taxon>Alphaproteobacteria</taxon>
        <taxon>Rhodospirillales</taxon>
        <taxon>Azospirillaceae</taxon>
        <taxon>Azospirillum</taxon>
    </lineage>
</organism>
<evidence type="ECO:0000313" key="2">
    <source>
        <dbReference type="EMBL" id="KAA1055392.1"/>
    </source>
</evidence>
<gene>
    <name evidence="2" type="ORF">FH063_005163</name>
</gene>
<evidence type="ECO:0000256" key="1">
    <source>
        <dbReference type="SAM" id="MobiDB-lite"/>
    </source>
</evidence>
<proteinExistence type="predicted"/>
<dbReference type="AlphaFoldDB" id="A0A5B0KRW1"/>